<organism evidence="2 3">
    <name type="scientific">Sulfuriferula nivalis</name>
    <dbReference type="NCBI Taxonomy" id="2675298"/>
    <lineage>
        <taxon>Bacteria</taxon>
        <taxon>Pseudomonadati</taxon>
        <taxon>Pseudomonadota</taxon>
        <taxon>Betaproteobacteria</taxon>
        <taxon>Nitrosomonadales</taxon>
        <taxon>Sulfuricellaceae</taxon>
        <taxon>Sulfuriferula</taxon>
    </lineage>
</organism>
<dbReference type="Proteomes" id="UP000463939">
    <property type="component" value="Chromosome"/>
</dbReference>
<dbReference type="RefSeq" id="WP_162084101.1">
    <property type="nucleotide sequence ID" value="NZ_AP021881.1"/>
</dbReference>
<gene>
    <name evidence="2" type="ORF">SFSGTM_08430</name>
</gene>
<reference evidence="3" key="1">
    <citation type="submission" date="2019-11" db="EMBL/GenBank/DDBJ databases">
        <title>Isolation and characterization of a novel species in the genus Sulfuriferula.</title>
        <authorList>
            <person name="Mochizuki J."/>
            <person name="Kojima H."/>
            <person name="Fukui M."/>
        </authorList>
    </citation>
    <scope>NUCLEOTIDE SEQUENCE [LARGE SCALE GENOMIC DNA]</scope>
    <source>
        <strain evidence="3">SGTM</strain>
    </source>
</reference>
<evidence type="ECO:0008006" key="4">
    <source>
        <dbReference type="Google" id="ProtNLM"/>
    </source>
</evidence>
<keyword evidence="3" id="KW-1185">Reference proteome</keyword>
<dbReference type="EMBL" id="AP021881">
    <property type="protein sequence ID" value="BBP00135.1"/>
    <property type="molecule type" value="Genomic_DNA"/>
</dbReference>
<name>A0A809REW0_9PROT</name>
<evidence type="ECO:0000256" key="1">
    <source>
        <dbReference type="SAM" id="Coils"/>
    </source>
</evidence>
<proteinExistence type="predicted"/>
<dbReference type="Pfam" id="PF11154">
    <property type="entry name" value="DUF2934"/>
    <property type="match status" value="1"/>
</dbReference>
<accession>A0A809REW0</accession>
<protein>
    <recommendedName>
        <fullName evidence="4">DUF2934 domain-containing protein</fullName>
    </recommendedName>
</protein>
<feature type="coiled-coil region" evidence="1">
    <location>
        <begin position="97"/>
        <end position="124"/>
    </location>
</feature>
<dbReference type="AlphaFoldDB" id="A0A809REW0"/>
<dbReference type="SUPFAM" id="SSF47162">
    <property type="entry name" value="Apolipoprotein"/>
    <property type="match status" value="1"/>
</dbReference>
<sequence>MNERGESIVSDATADGNQFCHDQTHQQVADKACITGNQPCTPEQRHLLITEAAYLRAAQRGFQNGDSVSDWLQAEAEIDAMLYGNTITNITTQVDFQAQLEAQLKKWDKKLSALTNKAKKAQIELHQDVQAQLAAFHTQREMAKDKLKSLRQHSEGAWEDMKKGAENTWDEMQKTVDNIVTHFKK</sequence>
<evidence type="ECO:0000313" key="2">
    <source>
        <dbReference type="EMBL" id="BBP00135.1"/>
    </source>
</evidence>
<keyword evidence="1" id="KW-0175">Coiled coil</keyword>
<dbReference type="KEGG" id="sniv:SFSGTM_08430"/>
<evidence type="ECO:0000313" key="3">
    <source>
        <dbReference type="Proteomes" id="UP000463939"/>
    </source>
</evidence>
<dbReference type="InterPro" id="IPR021327">
    <property type="entry name" value="DUF2934"/>
</dbReference>